<protein>
    <recommendedName>
        <fullName evidence="3">N-acetyltransferase domain-containing protein</fullName>
    </recommendedName>
</protein>
<dbReference type="Proteomes" id="UP001231109">
    <property type="component" value="Unassembled WGS sequence"/>
</dbReference>
<name>A0ABT9I3K7_9GAMM</name>
<evidence type="ECO:0000313" key="2">
    <source>
        <dbReference type="Proteomes" id="UP001231109"/>
    </source>
</evidence>
<sequence>MKQASHQLADRTYAQLREHSRTQAVLKLPLNLQESVKLDDITGRTMAQLSRWEAHPDRRVMWSWQHWASRYASIYPKRFELAIWFHSKLCSVSLGRPTWSAGKLRLDMIESSPEKTPLTGQTVKLTVLVAETYADIIGAEQIRIMNPINSKVRSHYEAMGFTYVGGKSDYCVKDLL</sequence>
<dbReference type="RefSeq" id="WP_305977153.1">
    <property type="nucleotide sequence ID" value="NZ_JAPJDZ010000081.1"/>
</dbReference>
<gene>
    <name evidence="1" type="ORF">ORJ04_18590</name>
</gene>
<comment type="caution">
    <text evidence="1">The sequence shown here is derived from an EMBL/GenBank/DDBJ whole genome shotgun (WGS) entry which is preliminary data.</text>
</comment>
<accession>A0ABT9I3K7</accession>
<reference evidence="1 2" key="1">
    <citation type="submission" date="2022-11" db="EMBL/GenBank/DDBJ databases">
        <title>Viruses from the air-sea interface of a natural surface slick.</title>
        <authorList>
            <person name="Rahlff J."/>
            <person name="Holmfeldt K."/>
        </authorList>
    </citation>
    <scope>NUCLEOTIDE SEQUENCE [LARGE SCALE GENOMIC DNA]</scope>
    <source>
        <strain evidence="1 2">SMS4</strain>
    </source>
</reference>
<evidence type="ECO:0000313" key="1">
    <source>
        <dbReference type="EMBL" id="MDP5137961.1"/>
    </source>
</evidence>
<organism evidence="1 2">
    <name type="scientific">Rheinheimera baltica</name>
    <dbReference type="NCBI Taxonomy" id="67576"/>
    <lineage>
        <taxon>Bacteria</taxon>
        <taxon>Pseudomonadati</taxon>
        <taxon>Pseudomonadota</taxon>
        <taxon>Gammaproteobacteria</taxon>
        <taxon>Chromatiales</taxon>
        <taxon>Chromatiaceae</taxon>
        <taxon>Rheinheimera</taxon>
    </lineage>
</organism>
<proteinExistence type="predicted"/>
<dbReference type="EMBL" id="JAPJDZ010000081">
    <property type="protein sequence ID" value="MDP5137961.1"/>
    <property type="molecule type" value="Genomic_DNA"/>
</dbReference>
<evidence type="ECO:0008006" key="3">
    <source>
        <dbReference type="Google" id="ProtNLM"/>
    </source>
</evidence>
<keyword evidence="2" id="KW-1185">Reference proteome</keyword>